<proteinExistence type="predicted"/>
<name>A0A3S1CVI0_9CYAN</name>
<dbReference type="RefSeq" id="WP_127077863.1">
    <property type="nucleotide sequence ID" value="NZ_RSCL01000001.1"/>
</dbReference>
<gene>
    <name evidence="2" type="ORF">DSM106972_001150</name>
</gene>
<evidence type="ECO:0000256" key="1">
    <source>
        <dbReference type="SAM" id="Coils"/>
    </source>
</evidence>
<feature type="coiled-coil region" evidence="1">
    <location>
        <begin position="10"/>
        <end position="65"/>
    </location>
</feature>
<keyword evidence="3" id="KW-1185">Reference proteome</keyword>
<dbReference type="EMBL" id="RSCL01000001">
    <property type="protein sequence ID" value="RUT09620.1"/>
    <property type="molecule type" value="Genomic_DNA"/>
</dbReference>
<dbReference type="OrthoDB" id="518077at2"/>
<evidence type="ECO:0000313" key="3">
    <source>
        <dbReference type="Proteomes" id="UP000271624"/>
    </source>
</evidence>
<evidence type="ECO:0000313" key="2">
    <source>
        <dbReference type="EMBL" id="RUT09620.1"/>
    </source>
</evidence>
<keyword evidence="1" id="KW-0175">Coiled coil</keyword>
<reference evidence="2" key="2">
    <citation type="journal article" date="2019" name="Genome Biol. Evol.">
        <title>Day and night: Metabolic profiles and evolutionary relationships of six axenic non-marine cyanobacteria.</title>
        <authorList>
            <person name="Will S.E."/>
            <person name="Henke P."/>
            <person name="Boedeker C."/>
            <person name="Huang S."/>
            <person name="Brinkmann H."/>
            <person name="Rohde M."/>
            <person name="Jarek M."/>
            <person name="Friedl T."/>
            <person name="Seufert S."/>
            <person name="Schumacher M."/>
            <person name="Overmann J."/>
            <person name="Neumann-Schaal M."/>
            <person name="Petersen J."/>
        </authorList>
    </citation>
    <scope>NUCLEOTIDE SEQUENCE [LARGE SCALE GENOMIC DNA]</scope>
    <source>
        <strain evidence="2">PCC 7102</strain>
    </source>
</reference>
<organism evidence="2 3">
    <name type="scientific">Dulcicalothrix desertica PCC 7102</name>
    <dbReference type="NCBI Taxonomy" id="232991"/>
    <lineage>
        <taxon>Bacteria</taxon>
        <taxon>Bacillati</taxon>
        <taxon>Cyanobacteriota</taxon>
        <taxon>Cyanophyceae</taxon>
        <taxon>Nostocales</taxon>
        <taxon>Calotrichaceae</taxon>
        <taxon>Dulcicalothrix</taxon>
    </lineage>
</organism>
<reference evidence="2" key="1">
    <citation type="submission" date="2018-12" db="EMBL/GenBank/DDBJ databases">
        <authorList>
            <person name="Will S."/>
            <person name="Neumann-Schaal M."/>
            <person name="Henke P."/>
        </authorList>
    </citation>
    <scope>NUCLEOTIDE SEQUENCE</scope>
    <source>
        <strain evidence="2">PCC 7102</strain>
    </source>
</reference>
<dbReference type="AlphaFoldDB" id="A0A3S1CVI0"/>
<protein>
    <submittedName>
        <fullName evidence="2">Uncharacterized protein</fullName>
    </submittedName>
</protein>
<comment type="caution">
    <text evidence="2">The sequence shown here is derived from an EMBL/GenBank/DDBJ whole genome shotgun (WGS) entry which is preliminary data.</text>
</comment>
<sequence length="182" mass="21032">MYKNIKKCKINDKEVINEESNEELLAAREEIEFLHQLIETQNSHIYNLENQLLEVNQELEVINDELAKTLMAGVSFDEAKAIAKTMLNSSECTSELVEKLLNIIYGVSEEPQELKEKVKFNIKMSQVNNQLTNKIITQSRELKNSSTQIRSQYQELGCRFITFKAHLNKIQEHLNNSNKSSV</sequence>
<dbReference type="Proteomes" id="UP000271624">
    <property type="component" value="Unassembled WGS sequence"/>
</dbReference>
<accession>A0A3S1CVI0</accession>